<keyword evidence="3 9" id="KW-0963">Cytoplasm</keyword>
<accession>D1BA25</accession>
<feature type="binding site" evidence="9">
    <location>
        <begin position="212"/>
        <end position="215"/>
    </location>
    <ligand>
        <name>GTP</name>
        <dbReference type="ChEBI" id="CHEBI:37565"/>
    </ligand>
</feature>
<evidence type="ECO:0000259" key="12">
    <source>
        <dbReference type="PROSITE" id="PS51883"/>
    </source>
</evidence>
<dbReference type="FunFam" id="2.70.210.12:FF:000001">
    <property type="entry name" value="GTPase Obg"/>
    <property type="match status" value="1"/>
</dbReference>
<sequence length="453" mass="49895">MKFVDVATIKVVAGAGGSGCVSFRREKFVPKGGPDGGNGGRGGNVWLVANRNIQTLADFEYKRIYRAEDGCPGSGAGRNGKSGEDLFIQVPCGTVVYDASSREVYADLMEEGDMFLAARGGRGGRGNRAFASSVRKAPRFAENGYPGEARELMLELRLIADLGLVGLPNAGKSSLLKALSNANPKIAPYPFTTITPNMGVMADHRHRLIIADIPGLIEGAHENRGLGVSFLRHIQRTRMLLHLLDISSGDVEAVMADWRTIRQEMVSFDPSILEKPCLVVGNKIDLLSPEVRGDIIDHLRGSFTAEGFRFASISAMTGENLEELIVELIRFADENPRPRVLPRVTAIHDGRSRDDRDLKAMRRHRVEVLRESDGVFRVIHPHLEDAVLRYNFDHDENLVRFSRLLRSYMVDEFLIKAGAQEGDTVLIGEMEFDFSPDVPADDPLADPEAEDEA</sequence>
<dbReference type="PATRIC" id="fig|525903.6.peg.896"/>
<dbReference type="GO" id="GO:0005525">
    <property type="term" value="F:GTP binding"/>
    <property type="evidence" value="ECO:0007669"/>
    <property type="project" value="UniProtKB-UniRule"/>
</dbReference>
<dbReference type="EMBL" id="CP001818">
    <property type="protein sequence ID" value="ACZ19128.1"/>
    <property type="molecule type" value="Genomic_DNA"/>
</dbReference>
<dbReference type="InterPro" id="IPR036346">
    <property type="entry name" value="GTP-bd_prot_GTP1/OBG_C_sf"/>
</dbReference>
<keyword evidence="7 9" id="KW-0460">Magnesium</keyword>
<feature type="binding site" evidence="9">
    <location>
        <begin position="166"/>
        <end position="173"/>
    </location>
    <ligand>
        <name>GTP</name>
        <dbReference type="ChEBI" id="CHEBI:37565"/>
    </ligand>
</feature>
<dbReference type="GO" id="GO:0005737">
    <property type="term" value="C:cytoplasm"/>
    <property type="evidence" value="ECO:0007669"/>
    <property type="project" value="UniProtKB-SubCell"/>
</dbReference>
<evidence type="ECO:0000256" key="7">
    <source>
        <dbReference type="ARBA" id="ARBA00022842"/>
    </source>
</evidence>
<evidence type="ECO:0000256" key="8">
    <source>
        <dbReference type="ARBA" id="ARBA00023134"/>
    </source>
</evidence>
<dbReference type="CDD" id="cd01898">
    <property type="entry name" value="Obg"/>
    <property type="match status" value="1"/>
</dbReference>
<dbReference type="AlphaFoldDB" id="D1BA25"/>
<evidence type="ECO:0000256" key="5">
    <source>
        <dbReference type="ARBA" id="ARBA00022741"/>
    </source>
</evidence>
<keyword evidence="14" id="KW-1185">Reference proteome</keyword>
<keyword evidence="4 9" id="KW-0479">Metal-binding</keyword>
<dbReference type="HOGENOM" id="CLU_011747_2_1_0"/>
<gene>
    <name evidence="9" type="primary">obg</name>
    <name evidence="13" type="ordered locus">Taci_0895</name>
</gene>
<name>D1BA25_THEAS</name>
<dbReference type="GO" id="GO:0000287">
    <property type="term" value="F:magnesium ion binding"/>
    <property type="evidence" value="ECO:0007669"/>
    <property type="project" value="InterPro"/>
</dbReference>
<evidence type="ECO:0000256" key="1">
    <source>
        <dbReference type="ARBA" id="ARBA00001946"/>
    </source>
</evidence>
<dbReference type="Proteomes" id="UP000002030">
    <property type="component" value="Chromosome"/>
</dbReference>
<evidence type="ECO:0000259" key="10">
    <source>
        <dbReference type="PROSITE" id="PS51710"/>
    </source>
</evidence>
<dbReference type="PROSITE" id="PS51881">
    <property type="entry name" value="OCT"/>
    <property type="match status" value="1"/>
</dbReference>
<dbReference type="InterPro" id="IPR045086">
    <property type="entry name" value="OBG_GTPase"/>
</dbReference>
<feature type="binding site" evidence="9">
    <location>
        <begin position="314"/>
        <end position="316"/>
    </location>
    <ligand>
        <name>GTP</name>
        <dbReference type="ChEBI" id="CHEBI:37565"/>
    </ligand>
</feature>
<proteinExistence type="inferred from homology"/>
<dbReference type="InterPro" id="IPR027417">
    <property type="entry name" value="P-loop_NTPase"/>
</dbReference>
<dbReference type="PANTHER" id="PTHR11702:SF31">
    <property type="entry name" value="MITOCHONDRIAL RIBOSOME-ASSOCIATED GTPASE 2"/>
    <property type="match status" value="1"/>
</dbReference>
<dbReference type="PANTHER" id="PTHR11702">
    <property type="entry name" value="DEVELOPMENTALLY REGULATED GTP-BINDING PROTEIN-RELATED"/>
    <property type="match status" value="1"/>
</dbReference>
<dbReference type="Gene3D" id="2.70.210.12">
    <property type="entry name" value="GTP1/OBG domain"/>
    <property type="match status" value="1"/>
</dbReference>
<feature type="binding site" evidence="9">
    <location>
        <position position="193"/>
    </location>
    <ligand>
        <name>Mg(2+)</name>
        <dbReference type="ChEBI" id="CHEBI:18420"/>
    </ligand>
</feature>
<feature type="domain" description="OBG-type G" evidence="10">
    <location>
        <begin position="160"/>
        <end position="333"/>
    </location>
</feature>
<protein>
    <recommendedName>
        <fullName evidence="9">GTPase Obg</fullName>
        <ecNumber evidence="9">3.6.5.-</ecNumber>
    </recommendedName>
    <alternativeName>
        <fullName evidence="9">GTP-binding protein Obg</fullName>
    </alternativeName>
</protein>
<dbReference type="Gene3D" id="3.40.50.300">
    <property type="entry name" value="P-loop containing nucleotide triphosphate hydrolases"/>
    <property type="match status" value="1"/>
</dbReference>
<dbReference type="Pfam" id="PF09269">
    <property type="entry name" value="DUF1967"/>
    <property type="match status" value="1"/>
</dbReference>
<evidence type="ECO:0000259" key="11">
    <source>
        <dbReference type="PROSITE" id="PS51881"/>
    </source>
</evidence>
<evidence type="ECO:0000313" key="13">
    <source>
        <dbReference type="EMBL" id="ACZ19128.1"/>
    </source>
</evidence>
<dbReference type="GO" id="GO:0003924">
    <property type="term" value="F:GTPase activity"/>
    <property type="evidence" value="ECO:0007669"/>
    <property type="project" value="UniProtKB-UniRule"/>
</dbReference>
<evidence type="ECO:0000256" key="9">
    <source>
        <dbReference type="HAMAP-Rule" id="MF_01454"/>
    </source>
</evidence>
<dbReference type="PROSITE" id="PS51883">
    <property type="entry name" value="OBG"/>
    <property type="match status" value="1"/>
</dbReference>
<evidence type="ECO:0000256" key="2">
    <source>
        <dbReference type="ARBA" id="ARBA00007699"/>
    </source>
</evidence>
<dbReference type="NCBIfam" id="TIGR02729">
    <property type="entry name" value="Obg_CgtA"/>
    <property type="match status" value="1"/>
</dbReference>
<dbReference type="InterPro" id="IPR015349">
    <property type="entry name" value="OCT_dom"/>
</dbReference>
<comment type="similarity">
    <text evidence="2 9">Belongs to the TRAFAC class OBG-HflX-like GTPase superfamily. OBG GTPase family.</text>
</comment>
<comment type="function">
    <text evidence="9">An essential GTPase which binds GTP, GDP and possibly (p)ppGpp with moderate affinity, with high nucleotide exchange rates and a fairly low GTP hydrolysis rate. Plays a role in control of the cell cycle, stress response, ribosome biogenesis and in those bacteria that undergo differentiation, in morphogenesis control.</text>
</comment>
<evidence type="ECO:0000256" key="4">
    <source>
        <dbReference type="ARBA" id="ARBA00022723"/>
    </source>
</evidence>
<dbReference type="InterPro" id="IPR031167">
    <property type="entry name" value="G_OBG"/>
</dbReference>
<dbReference type="InterPro" id="IPR014100">
    <property type="entry name" value="GTP-bd_Obg/CgtA"/>
</dbReference>
<dbReference type="InterPro" id="IPR006169">
    <property type="entry name" value="GTP1_OBG_dom"/>
</dbReference>
<dbReference type="NCBIfam" id="TIGR03595">
    <property type="entry name" value="Obg_CgtA_exten"/>
    <property type="match status" value="1"/>
</dbReference>
<evidence type="ECO:0000256" key="3">
    <source>
        <dbReference type="ARBA" id="ARBA00022490"/>
    </source>
</evidence>
<feature type="binding site" evidence="9">
    <location>
        <begin position="191"/>
        <end position="195"/>
    </location>
    <ligand>
        <name>GTP</name>
        <dbReference type="ChEBI" id="CHEBI:37565"/>
    </ligand>
</feature>
<dbReference type="KEGG" id="tai:Taci_0895"/>
<feature type="binding site" evidence="9">
    <location>
        <begin position="282"/>
        <end position="285"/>
    </location>
    <ligand>
        <name>GTP</name>
        <dbReference type="ChEBI" id="CHEBI:37565"/>
    </ligand>
</feature>
<dbReference type="EC" id="3.6.5.-" evidence="9"/>
<comment type="subcellular location">
    <subcellularLocation>
        <location evidence="9">Cytoplasm</location>
    </subcellularLocation>
</comment>
<dbReference type="InterPro" id="IPR006073">
    <property type="entry name" value="GTP-bd"/>
</dbReference>
<dbReference type="Gene3D" id="3.30.300.350">
    <property type="entry name" value="GTP-binding protein OBG, C-terminal domain"/>
    <property type="match status" value="1"/>
</dbReference>
<reference evidence="13 14" key="1">
    <citation type="journal article" date="2009" name="Stand. Genomic Sci.">
        <title>Complete genome sequence of Thermanaerovibrio acidaminovorans type strain (Su883).</title>
        <authorList>
            <person name="Chovatia M."/>
            <person name="Sikorski J."/>
            <person name="Schroder M."/>
            <person name="Lapidus A."/>
            <person name="Nolan M."/>
            <person name="Tice H."/>
            <person name="Glavina Del Rio T."/>
            <person name="Copeland A."/>
            <person name="Cheng J.F."/>
            <person name="Lucas S."/>
            <person name="Chen F."/>
            <person name="Bruce D."/>
            <person name="Goodwin L."/>
            <person name="Pitluck S."/>
            <person name="Ivanova N."/>
            <person name="Mavromatis K."/>
            <person name="Ovchinnikova G."/>
            <person name="Pati A."/>
            <person name="Chen A."/>
            <person name="Palaniappan K."/>
            <person name="Land M."/>
            <person name="Hauser L."/>
            <person name="Chang Y.J."/>
            <person name="Jeffries C.D."/>
            <person name="Chain P."/>
            <person name="Saunders E."/>
            <person name="Detter J.C."/>
            <person name="Brettin T."/>
            <person name="Rohde M."/>
            <person name="Goker M."/>
            <person name="Spring S."/>
            <person name="Bristow J."/>
            <person name="Markowitz V."/>
            <person name="Hugenholtz P."/>
            <person name="Kyrpides N.C."/>
            <person name="Klenk H.P."/>
            <person name="Eisen J.A."/>
        </authorList>
    </citation>
    <scope>NUCLEOTIDE SEQUENCE [LARGE SCALE GENOMIC DNA]</scope>
    <source>
        <strain evidence="14">ATCC 49978 / DSM 6589 / Su883</strain>
    </source>
</reference>
<feature type="binding site" evidence="9">
    <location>
        <position position="173"/>
    </location>
    <ligand>
        <name>Mg(2+)</name>
        <dbReference type="ChEBI" id="CHEBI:18420"/>
    </ligand>
</feature>
<dbReference type="HAMAP" id="MF_01454">
    <property type="entry name" value="GTPase_Obg"/>
    <property type="match status" value="1"/>
</dbReference>
<dbReference type="PROSITE" id="PS51710">
    <property type="entry name" value="G_OBG"/>
    <property type="match status" value="1"/>
</dbReference>
<comment type="cofactor">
    <cofactor evidence="1 9">
        <name>Mg(2+)</name>
        <dbReference type="ChEBI" id="CHEBI:18420"/>
    </cofactor>
</comment>
<comment type="subunit">
    <text evidence="9">Monomer.</text>
</comment>
<organism evidence="13 14">
    <name type="scientific">Thermanaerovibrio acidaminovorans (strain ATCC 49978 / DSM 6589 / Su883)</name>
    <name type="common">Selenomonas acidaminovorans</name>
    <dbReference type="NCBI Taxonomy" id="525903"/>
    <lineage>
        <taxon>Bacteria</taxon>
        <taxon>Thermotogati</taxon>
        <taxon>Synergistota</taxon>
        <taxon>Synergistia</taxon>
        <taxon>Synergistales</taxon>
        <taxon>Synergistaceae</taxon>
        <taxon>Thermanaerovibrio</taxon>
    </lineage>
</organism>
<dbReference type="SUPFAM" id="SSF52540">
    <property type="entry name" value="P-loop containing nucleoside triphosphate hydrolases"/>
    <property type="match status" value="1"/>
</dbReference>
<evidence type="ECO:0000313" key="14">
    <source>
        <dbReference type="Proteomes" id="UP000002030"/>
    </source>
</evidence>
<dbReference type="NCBIfam" id="NF008954">
    <property type="entry name" value="PRK12296.1"/>
    <property type="match status" value="1"/>
</dbReference>
<keyword evidence="5 9" id="KW-0547">Nucleotide-binding</keyword>
<keyword evidence="8 9" id="KW-0342">GTP-binding</keyword>
<dbReference type="SUPFAM" id="SSF102741">
    <property type="entry name" value="Obg GTP-binding protein C-terminal domain"/>
    <property type="match status" value="1"/>
</dbReference>
<dbReference type="NCBIfam" id="NF008955">
    <property type="entry name" value="PRK12297.1"/>
    <property type="match status" value="1"/>
</dbReference>
<dbReference type="EnsemblBacteria" id="ACZ19128">
    <property type="protein sequence ID" value="ACZ19128"/>
    <property type="gene ID" value="Taci_0895"/>
</dbReference>
<feature type="domain" description="OCT" evidence="11">
    <location>
        <begin position="350"/>
        <end position="436"/>
    </location>
</feature>
<dbReference type="eggNOG" id="COG0536">
    <property type="taxonomic scope" value="Bacteria"/>
</dbReference>
<dbReference type="Pfam" id="PF01018">
    <property type="entry name" value="GTP1_OBG"/>
    <property type="match status" value="1"/>
</dbReference>
<dbReference type="GO" id="GO:0042254">
    <property type="term" value="P:ribosome biogenesis"/>
    <property type="evidence" value="ECO:0007669"/>
    <property type="project" value="UniProtKB-UniRule"/>
</dbReference>
<dbReference type="Pfam" id="PF01926">
    <property type="entry name" value="MMR_HSR1"/>
    <property type="match status" value="1"/>
</dbReference>
<dbReference type="STRING" id="525903.Taci_0895"/>
<dbReference type="RefSeq" id="WP_012869643.1">
    <property type="nucleotide sequence ID" value="NC_013522.1"/>
</dbReference>
<dbReference type="OrthoDB" id="9807318at2"/>
<feature type="domain" description="Obg" evidence="12">
    <location>
        <begin position="1"/>
        <end position="159"/>
    </location>
</feature>
<dbReference type="SUPFAM" id="SSF82051">
    <property type="entry name" value="Obg GTP-binding protein N-terminal domain"/>
    <property type="match status" value="1"/>
</dbReference>
<dbReference type="NCBIfam" id="NF008956">
    <property type="entry name" value="PRK12299.1"/>
    <property type="match status" value="1"/>
</dbReference>
<dbReference type="PRINTS" id="PR00326">
    <property type="entry name" value="GTP1OBG"/>
</dbReference>
<evidence type="ECO:0000256" key="6">
    <source>
        <dbReference type="ARBA" id="ARBA00022801"/>
    </source>
</evidence>
<keyword evidence="6 9" id="KW-0378">Hydrolase</keyword>
<dbReference type="InterPro" id="IPR036726">
    <property type="entry name" value="GTP1_OBG_dom_sf"/>
</dbReference>